<dbReference type="EMBL" id="JAFFGZ010000006">
    <property type="protein sequence ID" value="KAK4643118.1"/>
    <property type="molecule type" value="Genomic_DNA"/>
</dbReference>
<evidence type="ECO:0000313" key="1">
    <source>
        <dbReference type="EMBL" id="KAK4643118.1"/>
    </source>
</evidence>
<dbReference type="GeneID" id="87891860"/>
<reference evidence="1 2" key="1">
    <citation type="journal article" date="2023" name="bioRxiv">
        <title>High-quality genome assemblies of four members of thePodospora anserinaspecies complex.</title>
        <authorList>
            <person name="Ament-Velasquez S.L."/>
            <person name="Vogan A.A."/>
            <person name="Wallerman O."/>
            <person name="Hartmann F."/>
            <person name="Gautier V."/>
            <person name="Silar P."/>
            <person name="Giraud T."/>
            <person name="Johannesson H."/>
        </authorList>
    </citation>
    <scope>NUCLEOTIDE SEQUENCE [LARGE SCALE GENOMIC DNA]</scope>
    <source>
        <strain evidence="1 2">CBS 112042</strain>
    </source>
</reference>
<dbReference type="RefSeq" id="XP_062732094.1">
    <property type="nucleotide sequence ID" value="XM_062872627.1"/>
</dbReference>
<dbReference type="Proteomes" id="UP001322138">
    <property type="component" value="Unassembled WGS sequence"/>
</dbReference>
<proteinExistence type="predicted"/>
<comment type="caution">
    <text evidence="1">The sequence shown here is derived from an EMBL/GenBank/DDBJ whole genome shotgun (WGS) entry which is preliminary data.</text>
</comment>
<sequence length="118" mass="12778">MAIKGRLGAGKRRKIPIEERKTYPNLEGYTRPNICRIAALGVISLGLPWNLIRQALAEPALPLHNLPPRTLVEKVVNRNHALDGRHVGVCVTLAQQSIVHLLGGRVLPVSVSSTLGNG</sequence>
<gene>
    <name evidence="1" type="ORF">QC761_0064520</name>
</gene>
<organism evidence="1 2">
    <name type="scientific">Podospora bellae-mahoneyi</name>
    <dbReference type="NCBI Taxonomy" id="2093777"/>
    <lineage>
        <taxon>Eukaryota</taxon>
        <taxon>Fungi</taxon>
        <taxon>Dikarya</taxon>
        <taxon>Ascomycota</taxon>
        <taxon>Pezizomycotina</taxon>
        <taxon>Sordariomycetes</taxon>
        <taxon>Sordariomycetidae</taxon>
        <taxon>Sordariales</taxon>
        <taxon>Podosporaceae</taxon>
        <taxon>Podospora</taxon>
    </lineage>
</organism>
<name>A0ABR0FGN0_9PEZI</name>
<keyword evidence="2" id="KW-1185">Reference proteome</keyword>
<evidence type="ECO:0000313" key="2">
    <source>
        <dbReference type="Proteomes" id="UP001322138"/>
    </source>
</evidence>
<accession>A0ABR0FGN0</accession>
<protein>
    <submittedName>
        <fullName evidence="1">Uncharacterized protein</fullName>
    </submittedName>
</protein>